<keyword evidence="1" id="KW-0040">ANK repeat</keyword>
<dbReference type="PANTHER" id="PTHR46427:SF1">
    <property type="entry name" value="ANKYRIN REPEAT AND LEM DOMAIN-CONTAINING PROTEIN 1"/>
    <property type="match status" value="1"/>
</dbReference>
<evidence type="ECO:0000313" key="4">
    <source>
        <dbReference type="Ensembl" id="ENSCLMP00005034264.1"/>
    </source>
</evidence>
<proteinExistence type="predicted"/>
<name>A0A8C2ZY69_CYCLU</name>
<keyword evidence="5" id="KW-1185">Reference proteome</keyword>
<dbReference type="PANTHER" id="PTHR46427">
    <property type="entry name" value="ANKYRIN REPEAT AND LEM DOMAIN-CONTAINING PROTEIN 1"/>
    <property type="match status" value="1"/>
</dbReference>
<accession>A0A8C2ZY69</accession>
<evidence type="ECO:0000256" key="2">
    <source>
        <dbReference type="SAM" id="MobiDB-lite"/>
    </source>
</evidence>
<reference evidence="4" key="2">
    <citation type="submission" date="2025-09" db="UniProtKB">
        <authorList>
            <consortium name="Ensembl"/>
        </authorList>
    </citation>
    <scope>IDENTIFICATION</scope>
</reference>
<dbReference type="SMART" id="SM00248">
    <property type="entry name" value="ANK"/>
    <property type="match status" value="1"/>
</dbReference>
<organism evidence="4 5">
    <name type="scientific">Cyclopterus lumpus</name>
    <name type="common">Lumpsucker</name>
    <dbReference type="NCBI Taxonomy" id="8103"/>
    <lineage>
        <taxon>Eukaryota</taxon>
        <taxon>Metazoa</taxon>
        <taxon>Chordata</taxon>
        <taxon>Craniata</taxon>
        <taxon>Vertebrata</taxon>
        <taxon>Euteleostomi</taxon>
        <taxon>Actinopterygii</taxon>
        <taxon>Neopterygii</taxon>
        <taxon>Teleostei</taxon>
        <taxon>Neoteleostei</taxon>
        <taxon>Acanthomorphata</taxon>
        <taxon>Eupercaria</taxon>
        <taxon>Perciformes</taxon>
        <taxon>Cottioidei</taxon>
        <taxon>Cottales</taxon>
        <taxon>Cyclopteridae</taxon>
        <taxon>Cyclopterus</taxon>
    </lineage>
</organism>
<dbReference type="PROSITE" id="PS50088">
    <property type="entry name" value="ANK_REPEAT"/>
    <property type="match status" value="1"/>
</dbReference>
<dbReference type="Ensembl" id="ENSCLMT00005035670.1">
    <property type="protein sequence ID" value="ENSCLMP00005034264.1"/>
    <property type="gene ID" value="ENSCLMG00005016409.1"/>
</dbReference>
<dbReference type="InterPro" id="IPR011015">
    <property type="entry name" value="LEM/LEM-like_dom_sf"/>
</dbReference>
<evidence type="ECO:0000256" key="1">
    <source>
        <dbReference type="PROSITE-ProRule" id="PRU00023"/>
    </source>
</evidence>
<protein>
    <recommendedName>
        <fullName evidence="3">LEM domain-containing protein</fullName>
    </recommendedName>
</protein>
<dbReference type="Gene3D" id="1.10.720.40">
    <property type="match status" value="1"/>
</dbReference>
<dbReference type="Pfam" id="PF03020">
    <property type="entry name" value="LEM"/>
    <property type="match status" value="1"/>
</dbReference>
<evidence type="ECO:0000313" key="5">
    <source>
        <dbReference type="Proteomes" id="UP000694565"/>
    </source>
</evidence>
<dbReference type="Gene3D" id="1.25.40.20">
    <property type="entry name" value="Ankyrin repeat-containing domain"/>
    <property type="match status" value="1"/>
</dbReference>
<dbReference type="GO" id="GO:0000712">
    <property type="term" value="P:resolution of meiotic recombination intermediates"/>
    <property type="evidence" value="ECO:0007669"/>
    <property type="project" value="TreeGrafter"/>
</dbReference>
<feature type="region of interest" description="Disordered" evidence="2">
    <location>
        <begin position="92"/>
        <end position="113"/>
    </location>
</feature>
<evidence type="ECO:0000259" key="3">
    <source>
        <dbReference type="PROSITE" id="PS50954"/>
    </source>
</evidence>
<dbReference type="GO" id="GO:0005654">
    <property type="term" value="C:nucleoplasm"/>
    <property type="evidence" value="ECO:0007669"/>
    <property type="project" value="TreeGrafter"/>
</dbReference>
<dbReference type="GO" id="GO:0000724">
    <property type="term" value="P:double-strand break repair via homologous recombination"/>
    <property type="evidence" value="ECO:0007669"/>
    <property type="project" value="TreeGrafter"/>
</dbReference>
<dbReference type="Pfam" id="PF12796">
    <property type="entry name" value="Ank_2"/>
    <property type="match status" value="1"/>
</dbReference>
<dbReference type="GO" id="GO:0005737">
    <property type="term" value="C:cytoplasm"/>
    <property type="evidence" value="ECO:0007669"/>
    <property type="project" value="TreeGrafter"/>
</dbReference>
<dbReference type="Pfam" id="PF22945">
    <property type="entry name" value="LEM-3_GIY-YIG"/>
    <property type="match status" value="1"/>
</dbReference>
<dbReference type="InterPro" id="IPR034998">
    <property type="entry name" value="ANKLE1"/>
</dbReference>
<dbReference type="SUPFAM" id="SSF63451">
    <property type="entry name" value="LEM domain"/>
    <property type="match status" value="1"/>
</dbReference>
<feature type="repeat" description="ANK" evidence="1">
    <location>
        <begin position="42"/>
        <end position="74"/>
    </location>
</feature>
<feature type="domain" description="LEM" evidence="3">
    <location>
        <begin position="117"/>
        <end position="161"/>
    </location>
</feature>
<dbReference type="CDD" id="cd10454">
    <property type="entry name" value="GIY-YIG_COG3680_Meta"/>
    <property type="match status" value="1"/>
</dbReference>
<dbReference type="InterPro" id="IPR003887">
    <property type="entry name" value="LEM_dom"/>
</dbReference>
<dbReference type="SUPFAM" id="SSF48403">
    <property type="entry name" value="Ankyrin repeat"/>
    <property type="match status" value="1"/>
</dbReference>
<dbReference type="AlphaFoldDB" id="A0A8C2ZY69"/>
<reference evidence="4" key="1">
    <citation type="submission" date="2025-08" db="UniProtKB">
        <authorList>
            <consortium name="Ensembl"/>
        </authorList>
    </citation>
    <scope>IDENTIFICATION</scope>
</reference>
<dbReference type="InterPro" id="IPR002110">
    <property type="entry name" value="Ankyrin_rpt"/>
</dbReference>
<dbReference type="PROSITE" id="PS50297">
    <property type="entry name" value="ANK_REP_REGION"/>
    <property type="match status" value="1"/>
</dbReference>
<dbReference type="Proteomes" id="UP000694565">
    <property type="component" value="Unplaced"/>
</dbReference>
<dbReference type="PROSITE" id="PS50954">
    <property type="entry name" value="LEM"/>
    <property type="match status" value="1"/>
</dbReference>
<sequence length="312" mass="35367">VGSKGVAAVHLAAGKETEKNTRCLKMLLPIWSGPQYQVWSSDGLTPLHIAALWGCYQNLKLLLMNGGNPNIKHNVSQRGTILYGLALHADGHGEGRKRKPDAPDGAKRGRKDEDLLVPETQGMTDKELRLRLLELGESPGPISCRTRPHLYAKAVSPYLGYSPELCRALRTFELPDCQVDEQKWREGIIKSSFNYLLLDPRLLSTLYFMWVKGKRSRPYSHLYENLCPKVQHILQVWNAGQGVISLHCFQNVIPVEAYTREACMVEAIGLKMLTNRKRGDFYGVVSNWQVKKKRDLGVHLLYRLRPADIRQK</sequence>
<dbReference type="GO" id="GO:0004520">
    <property type="term" value="F:DNA endonuclease activity"/>
    <property type="evidence" value="ECO:0007669"/>
    <property type="project" value="TreeGrafter"/>
</dbReference>
<dbReference type="InterPro" id="IPR036770">
    <property type="entry name" value="Ankyrin_rpt-contain_sf"/>
</dbReference>
<dbReference type="GeneTree" id="ENSGT00510000049316"/>